<dbReference type="Proteomes" id="UP000886687">
    <property type="component" value="Unassembled WGS sequence"/>
</dbReference>
<gene>
    <name evidence="1" type="ORF">JAZ04_12535</name>
</gene>
<evidence type="ECO:0000313" key="2">
    <source>
        <dbReference type="Proteomes" id="UP000886687"/>
    </source>
</evidence>
<reference evidence="1" key="1">
    <citation type="journal article" date="2021" name="Proc. Natl. Acad. Sci. U.S.A.">
        <title>Global biogeography of chemosynthetic symbionts reveals both localized and globally distributed symbiont groups. .</title>
        <authorList>
            <person name="Osvatic J.T."/>
            <person name="Wilkins L.G.E."/>
            <person name="Leibrecht L."/>
            <person name="Leray M."/>
            <person name="Zauner S."/>
            <person name="Polzin J."/>
            <person name="Camacho Y."/>
            <person name="Gros O."/>
            <person name="van Gils J.A."/>
            <person name="Eisen J.A."/>
            <person name="Petersen J.M."/>
            <person name="Yuen B."/>
        </authorList>
    </citation>
    <scope>NUCLEOTIDE SEQUENCE</scope>
    <source>
        <strain evidence="1">MAGL173</strain>
    </source>
</reference>
<dbReference type="EMBL" id="JAEPDI010000009">
    <property type="protein sequence ID" value="MCG7939664.1"/>
    <property type="molecule type" value="Genomic_DNA"/>
</dbReference>
<accession>A0A9E4N1I4</accession>
<organism evidence="1 2">
    <name type="scientific">Candidatus Thiodiazotropha lotti</name>
    <dbReference type="NCBI Taxonomy" id="2792787"/>
    <lineage>
        <taxon>Bacteria</taxon>
        <taxon>Pseudomonadati</taxon>
        <taxon>Pseudomonadota</taxon>
        <taxon>Gammaproteobacteria</taxon>
        <taxon>Chromatiales</taxon>
        <taxon>Sedimenticolaceae</taxon>
        <taxon>Candidatus Thiodiazotropha</taxon>
    </lineage>
</organism>
<comment type="caution">
    <text evidence="1">The sequence shown here is derived from an EMBL/GenBank/DDBJ whole genome shotgun (WGS) entry which is preliminary data.</text>
</comment>
<dbReference type="AlphaFoldDB" id="A0A9E4N1I4"/>
<name>A0A9E4N1I4_9GAMM</name>
<sequence length="379" mass="43000">MTDPQVSPIRVAAIGMDQRQRNALVMLFGNHCRNRYILVEEDSSEICIIDLDLFGGERLWQEFRQRHPDRPLILASLKPRQVENGHTLFVKKPIPVIQLMSAIDQLSQILNNRAAEQKIEAAQNAETTPSEPQHPRHSVSPVTQKVASLMTEAQEKVFIGTSPDIDPDNQAQLAKIYYDPQHYLQGHVQQALNQATRYNKNVTIEGPWPAIDMIIAKQQVMVDAGEKHLRPFCTVPDATREVELQFHEQHKSATGRREYSIYAFIWQLALWASRGRLPSGTNLTQPIYLRRWPNFSRLVVTPHALAIAALWTRQPRSLIDTAKSLGIPQRYVFAFYSAANAVQLAGETRRAVDTLLEPPAIKQAENRGLFSKLLSRLRG</sequence>
<evidence type="ECO:0000313" key="1">
    <source>
        <dbReference type="EMBL" id="MCG7939664.1"/>
    </source>
</evidence>
<protein>
    <submittedName>
        <fullName evidence="1">Uncharacterized protein</fullName>
    </submittedName>
</protein>
<proteinExistence type="predicted"/>